<evidence type="ECO:0000313" key="2">
    <source>
        <dbReference type="EMBL" id="MBD2566425.1"/>
    </source>
</evidence>
<dbReference type="Gene3D" id="3.40.50.1820">
    <property type="entry name" value="alpha/beta hydrolase"/>
    <property type="match status" value="1"/>
</dbReference>
<evidence type="ECO:0000259" key="1">
    <source>
        <dbReference type="Pfam" id="PF00561"/>
    </source>
</evidence>
<dbReference type="Pfam" id="PF00561">
    <property type="entry name" value="Abhydrolase_1"/>
    <property type="match status" value="1"/>
</dbReference>
<keyword evidence="3" id="KW-1185">Reference proteome</keyword>
<gene>
    <name evidence="2" type="ORF">H6G59_00655</name>
</gene>
<name>A0ABR8FC25_9NOST</name>
<proteinExistence type="predicted"/>
<dbReference type="InterPro" id="IPR029058">
    <property type="entry name" value="AB_hydrolase_fold"/>
</dbReference>
<accession>A0ABR8FC25</accession>
<dbReference type="PANTHER" id="PTHR46438:SF11">
    <property type="entry name" value="LIPASE-RELATED"/>
    <property type="match status" value="1"/>
</dbReference>
<dbReference type="RefSeq" id="WP_190711252.1">
    <property type="nucleotide sequence ID" value="NZ_JACJST010000001.1"/>
</dbReference>
<dbReference type="Proteomes" id="UP000640531">
    <property type="component" value="Unassembled WGS sequence"/>
</dbReference>
<dbReference type="InterPro" id="IPR000073">
    <property type="entry name" value="AB_hydrolase_1"/>
</dbReference>
<dbReference type="PRINTS" id="PR00412">
    <property type="entry name" value="EPOXHYDRLASE"/>
</dbReference>
<dbReference type="InterPro" id="IPR000639">
    <property type="entry name" value="Epox_hydrolase-like"/>
</dbReference>
<dbReference type="SUPFAM" id="SSF53474">
    <property type="entry name" value="alpha/beta-Hydrolases"/>
    <property type="match status" value="1"/>
</dbReference>
<protein>
    <submittedName>
        <fullName evidence="2">Alpha/beta fold hydrolase</fullName>
    </submittedName>
</protein>
<dbReference type="GO" id="GO:0016787">
    <property type="term" value="F:hydrolase activity"/>
    <property type="evidence" value="ECO:0007669"/>
    <property type="project" value="UniProtKB-KW"/>
</dbReference>
<feature type="domain" description="AB hydrolase-1" evidence="1">
    <location>
        <begin position="29"/>
        <end position="268"/>
    </location>
</feature>
<evidence type="ECO:0000313" key="3">
    <source>
        <dbReference type="Proteomes" id="UP000640531"/>
    </source>
</evidence>
<sequence>MTTETVTKEKYIDVSGLNIRYWTAGNNDPPLVLLHGVGESVIDWSWVLPKLATNHRVLAIDLPGSGESDKPKRDYSLDFLTQFLADFLKTLEIQKAVLVGNSLGGMISMRLALSKPEQVAALVLVDSMGFSNIVNPILSNLTLPVYGELAIAWCKTSLGATQRALSRAVLLFAQPVKVPSQWIAEQERMAKIPGFLEAALSALRAQLNLFGQHQIILDSLPQLQMPTLIIWGINDLVLPNNQAQNAVSRLKQGHLALIPNCGHIPQVECPELFTTELNKFLVLVNQSMNLSHAEAQRHRE</sequence>
<keyword evidence="2" id="KW-0378">Hydrolase</keyword>
<organism evidence="2 3">
    <name type="scientific">Anabaena lutea FACHB-196</name>
    <dbReference type="NCBI Taxonomy" id="2692881"/>
    <lineage>
        <taxon>Bacteria</taxon>
        <taxon>Bacillati</taxon>
        <taxon>Cyanobacteriota</taxon>
        <taxon>Cyanophyceae</taxon>
        <taxon>Nostocales</taxon>
        <taxon>Nostocaceae</taxon>
        <taxon>Anabaena</taxon>
    </lineage>
</organism>
<dbReference type="PANTHER" id="PTHR46438">
    <property type="entry name" value="ALPHA/BETA-HYDROLASES SUPERFAMILY PROTEIN"/>
    <property type="match status" value="1"/>
</dbReference>
<reference evidence="2 3" key="1">
    <citation type="journal article" date="2020" name="ISME J.">
        <title>Comparative genomics reveals insights into cyanobacterial evolution and habitat adaptation.</title>
        <authorList>
            <person name="Chen M.Y."/>
            <person name="Teng W.K."/>
            <person name="Zhao L."/>
            <person name="Hu C.X."/>
            <person name="Zhou Y.K."/>
            <person name="Han B.P."/>
            <person name="Song L.R."/>
            <person name="Shu W.S."/>
        </authorList>
    </citation>
    <scope>NUCLEOTIDE SEQUENCE [LARGE SCALE GENOMIC DNA]</scope>
    <source>
        <strain evidence="2 3">FACHB-196</strain>
    </source>
</reference>
<comment type="caution">
    <text evidence="2">The sequence shown here is derived from an EMBL/GenBank/DDBJ whole genome shotgun (WGS) entry which is preliminary data.</text>
</comment>
<dbReference type="EMBL" id="JACJST010000001">
    <property type="protein sequence ID" value="MBD2566425.1"/>
    <property type="molecule type" value="Genomic_DNA"/>
</dbReference>
<dbReference type="PRINTS" id="PR00111">
    <property type="entry name" value="ABHYDROLASE"/>
</dbReference>